<dbReference type="SUPFAM" id="SSF117281">
    <property type="entry name" value="Kelch motif"/>
    <property type="match status" value="1"/>
</dbReference>
<dbReference type="SMART" id="SM00612">
    <property type="entry name" value="Kelch"/>
    <property type="match status" value="5"/>
</dbReference>
<feature type="transmembrane region" description="Helical" evidence="2">
    <location>
        <begin position="22"/>
        <end position="44"/>
    </location>
</feature>
<gene>
    <name evidence="4" type="ORF">NE237_009042</name>
</gene>
<dbReference type="InterPro" id="IPR006652">
    <property type="entry name" value="Kelch_1"/>
</dbReference>
<keyword evidence="5" id="KW-1185">Reference proteome</keyword>
<evidence type="ECO:0000256" key="2">
    <source>
        <dbReference type="SAM" id="Phobius"/>
    </source>
</evidence>
<dbReference type="PROSITE" id="PS51222">
    <property type="entry name" value="DCD"/>
    <property type="match status" value="1"/>
</dbReference>
<dbReference type="GO" id="GO:0034976">
    <property type="term" value="P:response to endoplasmic reticulum stress"/>
    <property type="evidence" value="ECO:0007669"/>
    <property type="project" value="InterPro"/>
</dbReference>
<dbReference type="Pfam" id="PF01344">
    <property type="entry name" value="Kelch_1"/>
    <property type="match status" value="1"/>
</dbReference>
<dbReference type="Pfam" id="PF24681">
    <property type="entry name" value="Kelch_KLHDC2_KLHL20_DRC7"/>
    <property type="match status" value="1"/>
</dbReference>
<keyword evidence="1" id="KW-0175">Coiled coil</keyword>
<feature type="domain" description="DCD" evidence="3">
    <location>
        <begin position="81"/>
        <end position="214"/>
    </location>
</feature>
<reference evidence="4" key="1">
    <citation type="journal article" date="2023" name="Plant J.">
        <title>The genome of the king protea, Protea cynaroides.</title>
        <authorList>
            <person name="Chang J."/>
            <person name="Duong T.A."/>
            <person name="Schoeman C."/>
            <person name="Ma X."/>
            <person name="Roodt D."/>
            <person name="Barker N."/>
            <person name="Li Z."/>
            <person name="Van de Peer Y."/>
            <person name="Mizrachi E."/>
        </authorList>
    </citation>
    <scope>NUCLEOTIDE SEQUENCE</scope>
    <source>
        <tissue evidence="4">Young leaves</tissue>
    </source>
</reference>
<dbReference type="AlphaFoldDB" id="A0A9Q0KWQ7"/>
<evidence type="ECO:0000313" key="5">
    <source>
        <dbReference type="Proteomes" id="UP001141806"/>
    </source>
</evidence>
<dbReference type="Proteomes" id="UP001141806">
    <property type="component" value="Unassembled WGS sequence"/>
</dbReference>
<keyword evidence="2" id="KW-0472">Membrane</keyword>
<evidence type="ECO:0000256" key="1">
    <source>
        <dbReference type="SAM" id="Coils"/>
    </source>
</evidence>
<proteinExistence type="predicted"/>
<organism evidence="4 5">
    <name type="scientific">Protea cynaroides</name>
    <dbReference type="NCBI Taxonomy" id="273540"/>
    <lineage>
        <taxon>Eukaryota</taxon>
        <taxon>Viridiplantae</taxon>
        <taxon>Streptophyta</taxon>
        <taxon>Embryophyta</taxon>
        <taxon>Tracheophyta</taxon>
        <taxon>Spermatophyta</taxon>
        <taxon>Magnoliopsida</taxon>
        <taxon>Proteales</taxon>
        <taxon>Proteaceae</taxon>
        <taxon>Protea</taxon>
    </lineage>
</organism>
<keyword evidence="2" id="KW-0812">Transmembrane</keyword>
<dbReference type="PANTHER" id="PTHR46034:SF7">
    <property type="entry name" value="INFLUENZA VIRUS NS1A-BINDING PROTEIN"/>
    <property type="match status" value="1"/>
</dbReference>
<comment type="caution">
    <text evidence="4">The sequence shown here is derived from an EMBL/GenBank/DDBJ whole genome shotgun (WGS) entry which is preliminary data.</text>
</comment>
<evidence type="ECO:0000313" key="4">
    <source>
        <dbReference type="EMBL" id="KAJ4978262.1"/>
    </source>
</evidence>
<name>A0A9Q0KWQ7_9MAGN</name>
<protein>
    <recommendedName>
        <fullName evidence="3">DCD domain-containing protein</fullName>
    </recommendedName>
</protein>
<dbReference type="InterPro" id="IPR013989">
    <property type="entry name" value="Dev_and_cell_death_domain"/>
</dbReference>
<dbReference type="EMBL" id="JAMYWD010000002">
    <property type="protein sequence ID" value="KAJ4978262.1"/>
    <property type="molecule type" value="Genomic_DNA"/>
</dbReference>
<dbReference type="InterPro" id="IPR044832">
    <property type="entry name" value="NRP-like"/>
</dbReference>
<dbReference type="Gene3D" id="2.120.10.80">
    <property type="entry name" value="Kelch-type beta propeller"/>
    <property type="match status" value="2"/>
</dbReference>
<feature type="coiled-coil region" evidence="1">
    <location>
        <begin position="357"/>
        <end position="405"/>
    </location>
</feature>
<dbReference type="InterPro" id="IPR015915">
    <property type="entry name" value="Kelch-typ_b-propeller"/>
</dbReference>
<evidence type="ECO:0000259" key="3">
    <source>
        <dbReference type="PROSITE" id="PS51222"/>
    </source>
</evidence>
<dbReference type="Pfam" id="PF10539">
    <property type="entry name" value="Dev_Cell_Death"/>
    <property type="match status" value="1"/>
</dbReference>
<dbReference type="PANTHER" id="PTHR46034">
    <property type="match status" value="1"/>
</dbReference>
<dbReference type="OrthoDB" id="45365at2759"/>
<dbReference type="SMART" id="SM00767">
    <property type="entry name" value="DCD"/>
    <property type="match status" value="1"/>
</dbReference>
<sequence>MESPVKFIPDDLRNYLSNLSCLLLYSLPVLVSSILAFVSLYNYILRMEARRKSQTFTLGDRPPSSLATTNNSATARNLKKEDLGGVVFGCKNNTMKECLSKQIFGLPSMHFSYVRKIEQGLPLFLFNYSDRKLHGVYEAAGPGQMNINPYGWTENGSDRTPYPAQVRICVRMQCQPLLEDQFSQILMDNYYSEYHFWFELDHAQTRALVKSFSSSPVSATAIRQHVPSVRTLFKAVPYHETKKEVDNRSAVLVEDLDWSDQPSMDVRSLGGSQPLGAYSGTGIEDEEESKVYLKLQEIALERQRSNCPPVISPASVSGPSVVNDVQMDIGGDSIGPSFSADKNVEITDDSSHRESVIDKLKREMEEVKNFCAEQLKKSSALEKKLVESETRSQHLNDRVKKLELKLGFSSGSFDERSEGSSDCQSMSELVDEVCSVADASILVVGGYNGVSWLADLDSYSPSQDVMRSLKPMSSVRSYASAAALSGNFYIFGGGNGSSWYDTVEQYNPMSNEWTSCPPLIERKGSLAGATLDNKIYAIGGGNGVECFWEVEMFDPALGRWVPTRSMLQKRFAPAATELNGVLYAVGGYDGRDYLKTAERFDPREVSWTRLPSMNTRRGCHSLAILDEKLYALGGYDGSEMVSSVEVFDPRMGSWLTGDPMNQPRGYAAAAFIGKSLYLIGGVYHGVKILDTVERYTPGNGWEVTNLKGIGKRCFFSAIVL</sequence>
<accession>A0A9Q0KWQ7</accession>
<keyword evidence="2" id="KW-1133">Transmembrane helix</keyword>